<dbReference type="HOGENOM" id="CLU_113319_1_2_2"/>
<dbReference type="eggNOG" id="arCOG01008">
    <property type="taxonomic scope" value="Archaea"/>
</dbReference>
<evidence type="ECO:0000259" key="9">
    <source>
        <dbReference type="Pfam" id="PF01402"/>
    </source>
</evidence>
<dbReference type="Pfam" id="PF08753">
    <property type="entry name" value="NikR_C"/>
    <property type="match status" value="1"/>
</dbReference>
<dbReference type="EMBL" id="CP005290">
    <property type="protein sequence ID" value="AGK61655.1"/>
    <property type="molecule type" value="Genomic_DNA"/>
</dbReference>
<dbReference type="SUPFAM" id="SSF55021">
    <property type="entry name" value="ACT-like"/>
    <property type="match status" value="1"/>
</dbReference>
<proteinExistence type="inferred from homology"/>
<evidence type="ECO:0000256" key="1">
    <source>
        <dbReference type="ARBA" id="ARBA00002339"/>
    </source>
</evidence>
<dbReference type="RefSeq" id="WP_015591253.1">
    <property type="nucleotide sequence ID" value="NC_021169.1"/>
</dbReference>
<dbReference type="Proteomes" id="UP000013307">
    <property type="component" value="Chromosome"/>
</dbReference>
<evidence type="ECO:0000256" key="3">
    <source>
        <dbReference type="ARBA" id="ARBA00022596"/>
    </source>
</evidence>
<reference evidence="11 12" key="1">
    <citation type="journal article" date="2013" name="Genome Announc.">
        <title>Complete Genome Sequence of the Thermophilic and Facultatively Chemolithoautotrophic Sulfate Reducer Archaeoglobus sulfaticallidus Strain PM70-1T.</title>
        <authorList>
            <person name="Stokke R."/>
            <person name="Hocking W.P."/>
            <person name="Steinsbu B.O."/>
            <person name="Steen I.H."/>
        </authorList>
    </citation>
    <scope>NUCLEOTIDE SEQUENCE [LARGE SCALE GENOMIC DNA]</scope>
    <source>
        <strain evidence="11">PM70-1</strain>
    </source>
</reference>
<dbReference type="PANTHER" id="PTHR34719">
    <property type="entry name" value="NICKEL-RESPONSIVE REGULATOR"/>
    <property type="match status" value="1"/>
</dbReference>
<feature type="binding site" evidence="8">
    <location>
        <position position="100"/>
    </location>
    <ligand>
        <name>Ni(2+)</name>
        <dbReference type="ChEBI" id="CHEBI:49786"/>
    </ligand>
</feature>
<organism evidence="11 12">
    <name type="scientific">Archaeoglobus sulfaticallidus PM70-1</name>
    <dbReference type="NCBI Taxonomy" id="387631"/>
    <lineage>
        <taxon>Archaea</taxon>
        <taxon>Methanobacteriati</taxon>
        <taxon>Methanobacteriota</taxon>
        <taxon>Archaeoglobi</taxon>
        <taxon>Archaeoglobales</taxon>
        <taxon>Archaeoglobaceae</taxon>
        <taxon>Archaeoglobus</taxon>
    </lineage>
</organism>
<dbReference type="Gene3D" id="1.10.1220.10">
    <property type="entry name" value="Met repressor-like"/>
    <property type="match status" value="1"/>
</dbReference>
<dbReference type="OrthoDB" id="25654at2157"/>
<dbReference type="GO" id="GO:0010045">
    <property type="term" value="P:response to nickel cation"/>
    <property type="evidence" value="ECO:0007669"/>
    <property type="project" value="InterPro"/>
</dbReference>
<dbReference type="GO" id="GO:0003700">
    <property type="term" value="F:DNA-binding transcription factor activity"/>
    <property type="evidence" value="ECO:0007669"/>
    <property type="project" value="UniProtKB-UniRule"/>
</dbReference>
<dbReference type="InterPro" id="IPR013321">
    <property type="entry name" value="Arc_rbn_hlx_hlx"/>
</dbReference>
<dbReference type="KEGG" id="ast:Asulf_01683"/>
<keyword evidence="3 8" id="KW-0533">Nickel</keyword>
<dbReference type="NCBIfam" id="NF001884">
    <property type="entry name" value="PRK00630.1"/>
    <property type="match status" value="1"/>
</dbReference>
<feature type="domain" description="Transcription factor NikR nickel binding C-terminal" evidence="10">
    <location>
        <begin position="58"/>
        <end position="133"/>
    </location>
</feature>
<feature type="domain" description="Ribbon-helix-helix protein CopG" evidence="9">
    <location>
        <begin position="6"/>
        <end position="47"/>
    </location>
</feature>
<keyword evidence="12" id="KW-1185">Reference proteome</keyword>
<dbReference type="AlphaFoldDB" id="N0BMZ4"/>
<dbReference type="InterPro" id="IPR050192">
    <property type="entry name" value="CopG/NikR_regulator"/>
</dbReference>
<dbReference type="SUPFAM" id="SSF47598">
    <property type="entry name" value="Ribbon-helix-helix"/>
    <property type="match status" value="1"/>
</dbReference>
<keyword evidence="6 8" id="KW-0238">DNA-binding</keyword>
<dbReference type="STRING" id="387631.Asulf_01683"/>
<evidence type="ECO:0000256" key="2">
    <source>
        <dbReference type="ARBA" id="ARBA00008478"/>
    </source>
</evidence>
<dbReference type="GO" id="GO:0016151">
    <property type="term" value="F:nickel cation binding"/>
    <property type="evidence" value="ECO:0007669"/>
    <property type="project" value="UniProtKB-UniRule"/>
</dbReference>
<feature type="binding site" evidence="8">
    <location>
        <position position="92"/>
    </location>
    <ligand>
        <name>Ni(2+)</name>
        <dbReference type="ChEBI" id="CHEBI:49786"/>
    </ligand>
</feature>
<protein>
    <recommendedName>
        <fullName evidence="8">Putative nickel-responsive regulator</fullName>
    </recommendedName>
</protein>
<dbReference type="NCBIfam" id="NF002815">
    <property type="entry name" value="PRK02967.1"/>
    <property type="match status" value="1"/>
</dbReference>
<comment type="similarity">
    <text evidence="2 8">Belongs to the transcriptional regulatory CopG/NikR family.</text>
</comment>
<evidence type="ECO:0000256" key="5">
    <source>
        <dbReference type="ARBA" id="ARBA00023015"/>
    </source>
</evidence>
<evidence type="ECO:0000313" key="11">
    <source>
        <dbReference type="EMBL" id="AGK61655.1"/>
    </source>
</evidence>
<feature type="binding site" evidence="8">
    <location>
        <position position="81"/>
    </location>
    <ligand>
        <name>Ni(2+)</name>
        <dbReference type="ChEBI" id="CHEBI:49786"/>
    </ligand>
</feature>
<name>N0BMZ4_9EURY</name>
<feature type="binding site" evidence="8">
    <location>
        <position position="94"/>
    </location>
    <ligand>
        <name>Ni(2+)</name>
        <dbReference type="ChEBI" id="CHEBI:49786"/>
    </ligand>
</feature>
<evidence type="ECO:0000256" key="6">
    <source>
        <dbReference type="ARBA" id="ARBA00023125"/>
    </source>
</evidence>
<dbReference type="CDD" id="cd22231">
    <property type="entry name" value="RHH_NikR_HicB-like"/>
    <property type="match status" value="1"/>
</dbReference>
<evidence type="ECO:0000256" key="7">
    <source>
        <dbReference type="ARBA" id="ARBA00023163"/>
    </source>
</evidence>
<sequence>MDEAIVRIGVSLPKNLLAEFDSIIRSRGYSSRSEAIRDAIRMYINEYKWLEKESGEVIGVVSVIYDHKYRGVTDTIISLQHDFGDVVTTTMHIHIDEENCLEMITVKGDMSKIKKMVGRLSALRGVTSVKFITAFKEEKF</sequence>
<comment type="cofactor">
    <cofactor evidence="8">
        <name>Ni(2+)</name>
        <dbReference type="ChEBI" id="CHEBI:49786"/>
    </cofactor>
    <text evidence="8">Binds 1 nickel ion per subunit.</text>
</comment>
<dbReference type="GO" id="GO:0003677">
    <property type="term" value="F:DNA binding"/>
    <property type="evidence" value="ECO:0007669"/>
    <property type="project" value="UniProtKB-KW"/>
</dbReference>
<gene>
    <name evidence="11" type="ORF">Asulf_01683</name>
</gene>
<dbReference type="HAMAP" id="MF_00476">
    <property type="entry name" value="NikR"/>
    <property type="match status" value="1"/>
</dbReference>
<evidence type="ECO:0000259" key="10">
    <source>
        <dbReference type="Pfam" id="PF08753"/>
    </source>
</evidence>
<evidence type="ECO:0000313" key="12">
    <source>
        <dbReference type="Proteomes" id="UP000013307"/>
    </source>
</evidence>
<dbReference type="InterPro" id="IPR045865">
    <property type="entry name" value="ACT-like_dom_sf"/>
</dbReference>
<keyword evidence="4 8" id="KW-0479">Metal-binding</keyword>
<dbReference type="InterPro" id="IPR027271">
    <property type="entry name" value="Acetolactate_synth/TF_NikR_C"/>
</dbReference>
<evidence type="ECO:0000256" key="8">
    <source>
        <dbReference type="HAMAP-Rule" id="MF_00476"/>
    </source>
</evidence>
<dbReference type="Gene3D" id="3.30.70.1150">
    <property type="entry name" value="ACT-like. Chain A, domain 2"/>
    <property type="match status" value="1"/>
</dbReference>
<evidence type="ECO:0000256" key="4">
    <source>
        <dbReference type="ARBA" id="ARBA00022723"/>
    </source>
</evidence>
<dbReference type="Pfam" id="PF01402">
    <property type="entry name" value="RHH_1"/>
    <property type="match status" value="1"/>
</dbReference>
<dbReference type="NCBIfam" id="NF002169">
    <property type="entry name" value="PRK01002.1"/>
    <property type="match status" value="1"/>
</dbReference>
<dbReference type="InterPro" id="IPR014864">
    <property type="entry name" value="TF_NikR_Ni-bd_C"/>
</dbReference>
<accession>N0BMZ4</accession>
<dbReference type="InterPro" id="IPR010985">
    <property type="entry name" value="Ribbon_hlx_hlx"/>
</dbReference>
<dbReference type="NCBIfam" id="NF003381">
    <property type="entry name" value="PRK04460.1"/>
    <property type="match status" value="1"/>
</dbReference>
<keyword evidence="5 8" id="KW-0805">Transcription regulation</keyword>
<dbReference type="GeneID" id="15393318"/>
<dbReference type="PANTHER" id="PTHR34719:SF2">
    <property type="entry name" value="NICKEL-RESPONSIVE REGULATOR"/>
    <property type="match status" value="1"/>
</dbReference>
<comment type="function">
    <text evidence="1 8">Transcriptional regulator.</text>
</comment>
<keyword evidence="7 8" id="KW-0804">Transcription</keyword>
<dbReference type="InterPro" id="IPR002145">
    <property type="entry name" value="CopG"/>
</dbReference>
<dbReference type="InterPro" id="IPR022988">
    <property type="entry name" value="Ni_resp_reg_NikR"/>
</dbReference>